<dbReference type="SMART" id="SM00342">
    <property type="entry name" value="HTH_ARAC"/>
    <property type="match status" value="1"/>
</dbReference>
<name>A0ABX7NPK0_9BACT</name>
<accession>A0ABX7NPK0</accession>
<dbReference type="InterPro" id="IPR018060">
    <property type="entry name" value="HTH_AraC"/>
</dbReference>
<dbReference type="PANTHER" id="PTHR46796:SF7">
    <property type="entry name" value="ARAC FAMILY TRANSCRIPTIONAL REGULATOR"/>
    <property type="match status" value="1"/>
</dbReference>
<evidence type="ECO:0000256" key="3">
    <source>
        <dbReference type="ARBA" id="ARBA00023163"/>
    </source>
</evidence>
<gene>
    <name evidence="5" type="ORF">JY651_29775</name>
</gene>
<evidence type="ECO:0000259" key="4">
    <source>
        <dbReference type="PROSITE" id="PS01124"/>
    </source>
</evidence>
<evidence type="ECO:0000256" key="1">
    <source>
        <dbReference type="ARBA" id="ARBA00023015"/>
    </source>
</evidence>
<dbReference type="EMBL" id="CP071090">
    <property type="protein sequence ID" value="QSQ19495.1"/>
    <property type="molecule type" value="Genomic_DNA"/>
</dbReference>
<dbReference type="RefSeq" id="WP_206721079.1">
    <property type="nucleotide sequence ID" value="NZ_CP071090.1"/>
</dbReference>
<sequence length="323" mass="34664">MLKRPDLKALSSVDPFSDVFTAMRVRSALYCRMEATAPWGARFPGSPHAKFGLVTRGSCWLEVAGEPKPIPLRGGDCYVAAAHTAITVRDSLRTRPVDGESLIRTKVGDLLNVGGGGVPTHLITGLFEFDEWSSRPIIELLPRVLCVRGDEAQTGALGATLNLLALETATPTIGAPVVINRLAEILFVQAIRAHYASGRAGELGWLAALGNGPLGAALRAMHHAPAHPWTVGALASVAGMSRSAFALRFKEQVGETPLDYLTRWRMYKAGCLLREGEAGLAEIADTVGYESPGAFNRAFQRIYSQPPGEFRRHARQEAAAKAG</sequence>
<evidence type="ECO:0000313" key="6">
    <source>
        <dbReference type="Proteomes" id="UP000662747"/>
    </source>
</evidence>
<dbReference type="InterPro" id="IPR009057">
    <property type="entry name" value="Homeodomain-like_sf"/>
</dbReference>
<dbReference type="Proteomes" id="UP000662747">
    <property type="component" value="Chromosome"/>
</dbReference>
<dbReference type="PROSITE" id="PS01124">
    <property type="entry name" value="HTH_ARAC_FAMILY_2"/>
    <property type="match status" value="1"/>
</dbReference>
<keyword evidence="1" id="KW-0805">Transcription regulation</keyword>
<dbReference type="PANTHER" id="PTHR46796">
    <property type="entry name" value="HTH-TYPE TRANSCRIPTIONAL ACTIVATOR RHAS-RELATED"/>
    <property type="match status" value="1"/>
</dbReference>
<reference evidence="5 6" key="1">
    <citation type="submission" date="2021-02" db="EMBL/GenBank/DDBJ databases">
        <title>De Novo genome assembly of isolated myxobacteria.</title>
        <authorList>
            <person name="Stevens D.C."/>
        </authorList>
    </citation>
    <scope>NUCLEOTIDE SEQUENCE [LARGE SCALE GENOMIC DNA]</scope>
    <source>
        <strain evidence="6">SCPEA02</strain>
    </source>
</reference>
<feature type="domain" description="HTH araC/xylS-type" evidence="4">
    <location>
        <begin position="215"/>
        <end position="313"/>
    </location>
</feature>
<dbReference type="Pfam" id="PF12833">
    <property type="entry name" value="HTH_18"/>
    <property type="match status" value="1"/>
</dbReference>
<organism evidence="5 6">
    <name type="scientific">Pyxidicoccus parkwayensis</name>
    <dbReference type="NCBI Taxonomy" id="2813578"/>
    <lineage>
        <taxon>Bacteria</taxon>
        <taxon>Pseudomonadati</taxon>
        <taxon>Myxococcota</taxon>
        <taxon>Myxococcia</taxon>
        <taxon>Myxococcales</taxon>
        <taxon>Cystobacterineae</taxon>
        <taxon>Myxococcaceae</taxon>
        <taxon>Pyxidicoccus</taxon>
    </lineage>
</organism>
<keyword evidence="3" id="KW-0804">Transcription</keyword>
<dbReference type="SUPFAM" id="SSF46689">
    <property type="entry name" value="Homeodomain-like"/>
    <property type="match status" value="2"/>
</dbReference>
<evidence type="ECO:0000256" key="2">
    <source>
        <dbReference type="ARBA" id="ARBA00023125"/>
    </source>
</evidence>
<dbReference type="Pfam" id="PF12852">
    <property type="entry name" value="Cupin_6"/>
    <property type="match status" value="1"/>
</dbReference>
<dbReference type="Gene3D" id="1.10.10.60">
    <property type="entry name" value="Homeodomain-like"/>
    <property type="match status" value="2"/>
</dbReference>
<keyword evidence="2" id="KW-0238">DNA-binding</keyword>
<protein>
    <submittedName>
        <fullName evidence="5">AraC family transcriptional regulator</fullName>
    </submittedName>
</protein>
<dbReference type="InterPro" id="IPR032783">
    <property type="entry name" value="AraC_lig"/>
</dbReference>
<keyword evidence="6" id="KW-1185">Reference proteome</keyword>
<evidence type="ECO:0000313" key="5">
    <source>
        <dbReference type="EMBL" id="QSQ19495.1"/>
    </source>
</evidence>
<proteinExistence type="predicted"/>
<dbReference type="InterPro" id="IPR050204">
    <property type="entry name" value="AraC_XylS_family_regulators"/>
</dbReference>